<dbReference type="GO" id="GO:0004519">
    <property type="term" value="F:endonuclease activity"/>
    <property type="evidence" value="ECO:0007669"/>
    <property type="project" value="UniProtKB-KW"/>
</dbReference>
<keyword evidence="1" id="KW-0808">Transferase</keyword>
<feature type="domain" description="Reverse transcriptase thumb" evidence="8">
    <location>
        <begin position="3"/>
        <end position="46"/>
    </location>
</feature>
<proteinExistence type="predicted"/>
<feature type="non-terminal residue" evidence="9">
    <location>
        <position position="95"/>
    </location>
</feature>
<dbReference type="AlphaFoldDB" id="A0A7K9Z9T8"/>
<feature type="chain" id="PRO_5029556970" evidence="7">
    <location>
        <begin position="17"/>
        <end position="95"/>
    </location>
</feature>
<accession>A0A7K9Z9T8</accession>
<protein>
    <submittedName>
        <fullName evidence="9">POK6 protein</fullName>
    </submittedName>
</protein>
<dbReference type="PANTHER" id="PTHR41694">
    <property type="entry name" value="ENDOGENOUS RETROVIRUS GROUP K MEMBER POL PROTEIN"/>
    <property type="match status" value="1"/>
</dbReference>
<comment type="caution">
    <text evidence="9">The sequence shown here is derived from an EMBL/GenBank/DDBJ whole genome shotgun (WGS) entry which is preliminary data.</text>
</comment>
<keyword evidence="4" id="KW-0255">Endonuclease</keyword>
<dbReference type="Proteomes" id="UP000537234">
    <property type="component" value="Unassembled WGS sequence"/>
</dbReference>
<keyword evidence="3" id="KW-0540">Nuclease</keyword>
<evidence type="ECO:0000313" key="10">
    <source>
        <dbReference type="Proteomes" id="UP000537234"/>
    </source>
</evidence>
<reference evidence="9 10" key="1">
    <citation type="submission" date="2019-09" db="EMBL/GenBank/DDBJ databases">
        <title>Bird 10,000 Genomes (B10K) Project - Family phase.</title>
        <authorList>
            <person name="Zhang G."/>
        </authorList>
    </citation>
    <scope>NUCLEOTIDE SEQUENCE [LARGE SCALE GENOMIC DNA]</scope>
    <source>
        <strain evidence="9">B10K-DU-001-48</strain>
        <tissue evidence="9">Muscle</tissue>
    </source>
</reference>
<organism evidence="9 10">
    <name type="scientific">Dicrurus megarhynchus</name>
    <dbReference type="NCBI Taxonomy" id="450177"/>
    <lineage>
        <taxon>Eukaryota</taxon>
        <taxon>Metazoa</taxon>
        <taxon>Chordata</taxon>
        <taxon>Craniata</taxon>
        <taxon>Vertebrata</taxon>
        <taxon>Euteleostomi</taxon>
        <taxon>Archelosauria</taxon>
        <taxon>Archosauria</taxon>
        <taxon>Dinosauria</taxon>
        <taxon>Saurischia</taxon>
        <taxon>Theropoda</taxon>
        <taxon>Coelurosauria</taxon>
        <taxon>Aves</taxon>
        <taxon>Neognathae</taxon>
        <taxon>Neoaves</taxon>
        <taxon>Telluraves</taxon>
        <taxon>Australaves</taxon>
        <taxon>Passeriformes</taxon>
        <taxon>Corvoidea</taxon>
        <taxon>Dicruridae</taxon>
        <taxon>Dicrurus</taxon>
    </lineage>
</organism>
<dbReference type="SUPFAM" id="SSF56672">
    <property type="entry name" value="DNA/RNA polymerases"/>
    <property type="match status" value="1"/>
</dbReference>
<keyword evidence="2" id="KW-0548">Nucleotidyltransferase</keyword>
<dbReference type="Pfam" id="PF06817">
    <property type="entry name" value="RVT_thumb"/>
    <property type="match status" value="1"/>
</dbReference>
<evidence type="ECO:0000256" key="2">
    <source>
        <dbReference type="ARBA" id="ARBA00022695"/>
    </source>
</evidence>
<keyword evidence="10" id="KW-1185">Reference proteome</keyword>
<dbReference type="GO" id="GO:0035613">
    <property type="term" value="F:RNA stem-loop binding"/>
    <property type="evidence" value="ECO:0007669"/>
    <property type="project" value="TreeGrafter"/>
</dbReference>
<keyword evidence="6" id="KW-0695">RNA-directed DNA polymerase</keyword>
<evidence type="ECO:0000256" key="6">
    <source>
        <dbReference type="ARBA" id="ARBA00022918"/>
    </source>
</evidence>
<keyword evidence="5" id="KW-0378">Hydrolase</keyword>
<name>A0A7K9Z9T8_9CORV</name>
<gene>
    <name evidence="9" type="primary">Ervk6</name>
    <name evidence="9" type="ORF">DICMEG_R15976</name>
</gene>
<evidence type="ECO:0000256" key="3">
    <source>
        <dbReference type="ARBA" id="ARBA00022722"/>
    </source>
</evidence>
<dbReference type="GO" id="GO:0016787">
    <property type="term" value="F:hydrolase activity"/>
    <property type="evidence" value="ECO:0007669"/>
    <property type="project" value="UniProtKB-KW"/>
</dbReference>
<sequence length="95" mass="10988">LAIINWLCPYLRLTIAQLFQLFNILKGDPKLNSPRKLTPEARQALEEVQQAVSARQVYRMDPSIDITVFITTPVFHHTGIIGQWNKQWPDPLHIL</sequence>
<evidence type="ECO:0000256" key="7">
    <source>
        <dbReference type="SAM" id="SignalP"/>
    </source>
</evidence>
<evidence type="ECO:0000259" key="8">
    <source>
        <dbReference type="Pfam" id="PF06817"/>
    </source>
</evidence>
<dbReference type="Gene3D" id="3.30.70.270">
    <property type="match status" value="1"/>
</dbReference>
<dbReference type="InterPro" id="IPR010661">
    <property type="entry name" value="RVT_thumb"/>
</dbReference>
<dbReference type="PANTHER" id="PTHR41694:SF3">
    <property type="entry name" value="RNA-DIRECTED DNA POLYMERASE-RELATED"/>
    <property type="match status" value="1"/>
</dbReference>
<dbReference type="InterPro" id="IPR043128">
    <property type="entry name" value="Rev_trsase/Diguanyl_cyclase"/>
</dbReference>
<evidence type="ECO:0000256" key="5">
    <source>
        <dbReference type="ARBA" id="ARBA00022801"/>
    </source>
</evidence>
<dbReference type="GO" id="GO:0003964">
    <property type="term" value="F:RNA-directed DNA polymerase activity"/>
    <property type="evidence" value="ECO:0007669"/>
    <property type="project" value="UniProtKB-KW"/>
</dbReference>
<dbReference type="InterPro" id="IPR043502">
    <property type="entry name" value="DNA/RNA_pol_sf"/>
</dbReference>
<evidence type="ECO:0000256" key="1">
    <source>
        <dbReference type="ARBA" id="ARBA00022679"/>
    </source>
</evidence>
<evidence type="ECO:0000256" key="4">
    <source>
        <dbReference type="ARBA" id="ARBA00022759"/>
    </source>
</evidence>
<evidence type="ECO:0000313" key="9">
    <source>
        <dbReference type="EMBL" id="NXJ18094.1"/>
    </source>
</evidence>
<keyword evidence="7" id="KW-0732">Signal</keyword>
<feature type="signal peptide" evidence="7">
    <location>
        <begin position="1"/>
        <end position="16"/>
    </location>
</feature>
<feature type="non-terminal residue" evidence="9">
    <location>
        <position position="1"/>
    </location>
</feature>
<dbReference type="EMBL" id="VXAD01001056">
    <property type="protein sequence ID" value="NXJ18094.1"/>
    <property type="molecule type" value="Genomic_DNA"/>
</dbReference>